<sequence length="198" mass="22617">MGTDGASVMLGKTSGVVKRIKDMTSRPVYAIHCSALRIELAYKYAIKGTKIWQRCDALMLNIYLFYKFPHKTKSSQGCCQSRDMFHTKELHSYTQNDNRSVFSTLPNSNENNQIVPLTKQQLGNRLWAQGPEGHTKDGQEEVTPLENTEGSKIIEENEEEDDNEESEGTIDYDQELPPQSPLNIQELFEPPYEEEEHS</sequence>
<dbReference type="Proteomes" id="UP000596742">
    <property type="component" value="Unassembled WGS sequence"/>
</dbReference>
<dbReference type="AlphaFoldDB" id="A0A8B6BIF6"/>
<accession>A0A8B6BIF6</accession>
<organism evidence="2 3">
    <name type="scientific">Mytilus galloprovincialis</name>
    <name type="common">Mediterranean mussel</name>
    <dbReference type="NCBI Taxonomy" id="29158"/>
    <lineage>
        <taxon>Eukaryota</taxon>
        <taxon>Metazoa</taxon>
        <taxon>Spiralia</taxon>
        <taxon>Lophotrochozoa</taxon>
        <taxon>Mollusca</taxon>
        <taxon>Bivalvia</taxon>
        <taxon>Autobranchia</taxon>
        <taxon>Pteriomorphia</taxon>
        <taxon>Mytilida</taxon>
        <taxon>Mytiloidea</taxon>
        <taxon>Mytilidae</taxon>
        <taxon>Mytilinae</taxon>
        <taxon>Mytilus</taxon>
    </lineage>
</organism>
<feature type="region of interest" description="Disordered" evidence="1">
    <location>
        <begin position="128"/>
        <end position="198"/>
    </location>
</feature>
<evidence type="ECO:0000313" key="2">
    <source>
        <dbReference type="EMBL" id="VDH90667.1"/>
    </source>
</evidence>
<feature type="compositionally biased region" description="Acidic residues" evidence="1">
    <location>
        <begin position="156"/>
        <end position="174"/>
    </location>
</feature>
<proteinExistence type="predicted"/>
<reference evidence="2" key="1">
    <citation type="submission" date="2018-11" db="EMBL/GenBank/DDBJ databases">
        <authorList>
            <person name="Alioto T."/>
            <person name="Alioto T."/>
        </authorList>
    </citation>
    <scope>NUCLEOTIDE SEQUENCE</scope>
</reference>
<dbReference type="OrthoDB" id="10051404at2759"/>
<keyword evidence="3" id="KW-1185">Reference proteome</keyword>
<evidence type="ECO:0000256" key="1">
    <source>
        <dbReference type="SAM" id="MobiDB-lite"/>
    </source>
</evidence>
<dbReference type="EMBL" id="UYJE01000171">
    <property type="protein sequence ID" value="VDH90667.1"/>
    <property type="molecule type" value="Genomic_DNA"/>
</dbReference>
<gene>
    <name evidence="2" type="ORF">MGAL_10B012780</name>
</gene>
<name>A0A8B6BIF6_MYTGA</name>
<comment type="caution">
    <text evidence="2">The sequence shown here is derived from an EMBL/GenBank/DDBJ whole genome shotgun (WGS) entry which is preliminary data.</text>
</comment>
<protein>
    <submittedName>
        <fullName evidence="2">Uncharacterized protein</fullName>
    </submittedName>
</protein>
<evidence type="ECO:0000313" key="3">
    <source>
        <dbReference type="Proteomes" id="UP000596742"/>
    </source>
</evidence>